<evidence type="ECO:0000259" key="1">
    <source>
        <dbReference type="PROSITE" id="PS51192"/>
    </source>
</evidence>
<dbReference type="GO" id="GO:0003677">
    <property type="term" value="F:DNA binding"/>
    <property type="evidence" value="ECO:0007669"/>
    <property type="project" value="InterPro"/>
</dbReference>
<proteinExistence type="predicted"/>
<dbReference type="KEGG" id="amic:Ami3637_09935"/>
<dbReference type="PROSITE" id="PS51192">
    <property type="entry name" value="HELICASE_ATP_BIND_1"/>
    <property type="match status" value="1"/>
</dbReference>
<dbReference type="Pfam" id="PF04851">
    <property type="entry name" value="ResIII"/>
    <property type="match status" value="1"/>
</dbReference>
<dbReference type="GO" id="GO:0005524">
    <property type="term" value="F:ATP binding"/>
    <property type="evidence" value="ECO:0007669"/>
    <property type="project" value="InterPro"/>
</dbReference>
<name>A0A6P1MNU8_9FIRM</name>
<dbReference type="RefSeq" id="WP_162362442.1">
    <property type="nucleotide sequence ID" value="NZ_CP047591.1"/>
</dbReference>
<gene>
    <name evidence="2" type="ORF">Ami3637_09935</name>
</gene>
<protein>
    <recommendedName>
        <fullName evidence="1">Helicase ATP-binding domain-containing protein</fullName>
    </recommendedName>
</protein>
<organism evidence="2 3">
    <name type="scientific">Aminipila terrae</name>
    <dbReference type="NCBI Taxonomy" id="2697030"/>
    <lineage>
        <taxon>Bacteria</taxon>
        <taxon>Bacillati</taxon>
        <taxon>Bacillota</taxon>
        <taxon>Clostridia</taxon>
        <taxon>Peptostreptococcales</taxon>
        <taxon>Anaerovoracaceae</taxon>
        <taxon>Aminipila</taxon>
    </lineage>
</organism>
<dbReference type="Gene3D" id="3.40.50.300">
    <property type="entry name" value="P-loop containing nucleotide triphosphate hydrolases"/>
    <property type="match status" value="2"/>
</dbReference>
<evidence type="ECO:0000313" key="2">
    <source>
        <dbReference type="EMBL" id="QHI72675.1"/>
    </source>
</evidence>
<dbReference type="AlphaFoldDB" id="A0A6P1MNU8"/>
<dbReference type="InterPro" id="IPR006935">
    <property type="entry name" value="Helicase/UvrB_N"/>
</dbReference>
<evidence type="ECO:0000313" key="3">
    <source>
        <dbReference type="Proteomes" id="UP000463883"/>
    </source>
</evidence>
<feature type="domain" description="Helicase ATP-binding" evidence="1">
    <location>
        <begin position="14"/>
        <end position="161"/>
    </location>
</feature>
<dbReference type="EMBL" id="CP047591">
    <property type="protein sequence ID" value="QHI72675.1"/>
    <property type="molecule type" value="Genomic_DNA"/>
</dbReference>
<dbReference type="SUPFAM" id="SSF52540">
    <property type="entry name" value="P-loop containing nucleoside triphosphate hydrolases"/>
    <property type="match status" value="1"/>
</dbReference>
<dbReference type="GO" id="GO:0016787">
    <property type="term" value="F:hydrolase activity"/>
    <property type="evidence" value="ECO:0007669"/>
    <property type="project" value="InterPro"/>
</dbReference>
<keyword evidence="3" id="KW-1185">Reference proteome</keyword>
<dbReference type="InterPro" id="IPR027417">
    <property type="entry name" value="P-loop_NTPase"/>
</dbReference>
<reference evidence="2 3" key="1">
    <citation type="submission" date="2020-01" db="EMBL/GenBank/DDBJ databases">
        <title>Genomic analysis of Aminipila sp. CBA3637.</title>
        <authorList>
            <person name="Kim Y.B."/>
            <person name="Roh S.W."/>
        </authorList>
    </citation>
    <scope>NUCLEOTIDE SEQUENCE [LARGE SCALE GENOMIC DNA]</scope>
    <source>
        <strain evidence="2 3">CBA3637</strain>
    </source>
</reference>
<sequence length="482" mass="57054">MENKRISDKITTEEIAKWNNKVVTITAPTGAGKSHFIKNNLYDYAKAKGERILMLIHRLNCIEQFTMELEKEGKLDIIDIRTYQSNEYFSLPKDFNFNEYQYIVCDEFHYFLSDSCFNQRTEVSLERILNVENATKIFLSATSKNMKEYISGVLGIETINYKFEYDYSFINQLTFYYSTDYIEKYMKQIIELGEKAIFFIQSATKGYELYKKYDKYTLYNCGKSDSHYKYVDKEKITNMLQNECFDGQIFITTTCLEAGVNIKDTQLKHIVIDVEDVDVMQQCIGRKRIQGELDKVNLYIHAVNNKKLGGKITQLKDMLIPIQYLLHNGYIEYIRKYARKEQSRLIYDEVLADNKVVKKVNNVMLYKKKCDIELYKEMVKQGYCKYISKLFGNKKYSVEENIRRSKELKPILEELENKKLFKQEKNILINALNVRVAGRQQKTYAKLNQGLKWLGLPYVIIPKRTKHERYWIIEKIDNDKIA</sequence>
<dbReference type="InterPro" id="IPR014001">
    <property type="entry name" value="Helicase_ATP-bd"/>
</dbReference>
<accession>A0A6P1MNU8</accession>
<dbReference type="Proteomes" id="UP000463883">
    <property type="component" value="Chromosome"/>
</dbReference>